<evidence type="ECO:0000259" key="5">
    <source>
        <dbReference type="Pfam" id="PF01258"/>
    </source>
</evidence>
<dbReference type="SUPFAM" id="SSF109635">
    <property type="entry name" value="DnaK suppressor protein DksA, alpha-hairpin domain"/>
    <property type="match status" value="1"/>
</dbReference>
<evidence type="ECO:0000256" key="1">
    <source>
        <dbReference type="ARBA" id="ARBA00022723"/>
    </source>
</evidence>
<dbReference type="HOGENOM" id="CLU_043144_4_3_7"/>
<dbReference type="Gene3D" id="1.20.120.910">
    <property type="entry name" value="DksA, coiled-coil domain"/>
    <property type="match status" value="1"/>
</dbReference>
<dbReference type="AlphaFoldDB" id="A0A0H3PAZ8"/>
<dbReference type="RefSeq" id="WP_002851949.1">
    <property type="nucleotide sequence ID" value="NC_008787.1"/>
</dbReference>
<dbReference type="SUPFAM" id="SSF57716">
    <property type="entry name" value="Glucocorticoid receptor-like (DNA-binding domain)"/>
    <property type="match status" value="1"/>
</dbReference>
<keyword evidence="1" id="KW-0479">Metal-binding</keyword>
<dbReference type="Proteomes" id="UP000000646">
    <property type="component" value="Chromosome"/>
</dbReference>
<feature type="domain" description="Zinc finger DksA/TraR C4-type" evidence="5">
    <location>
        <begin position="79"/>
        <end position="114"/>
    </location>
</feature>
<sequence length="120" mass="13697">MKKNEIQNFKNILEERKKAILENLQSNSNEIEALHNSVPSDSVDFSVIETGSQIDFAISTNLKEELIEIEDSLDKIKNGTYGICESCDDEIDSQRLKVKPHARYCITCRQIAEQGKKHEN</sequence>
<dbReference type="KEGG" id="cjj:CJJ81176_0160"/>
<dbReference type="InterPro" id="IPR037187">
    <property type="entry name" value="DnaK_N"/>
</dbReference>
<dbReference type="PANTHER" id="PTHR33823">
    <property type="entry name" value="RNA POLYMERASE-BINDING TRANSCRIPTION FACTOR DKSA-RELATED"/>
    <property type="match status" value="1"/>
</dbReference>
<protein>
    <submittedName>
        <fullName evidence="6">DnaK suppressor protein, putative</fullName>
    </submittedName>
</protein>
<accession>A0A0H3PAZ8</accession>
<keyword evidence="2" id="KW-0863">Zinc-finger</keyword>
<dbReference type="eggNOG" id="COG1734">
    <property type="taxonomic scope" value="Bacteria"/>
</dbReference>
<organism evidence="6 7">
    <name type="scientific">Campylobacter jejuni subsp. jejuni serotype O:23/36 (strain 81-176)</name>
    <dbReference type="NCBI Taxonomy" id="354242"/>
    <lineage>
        <taxon>Bacteria</taxon>
        <taxon>Pseudomonadati</taxon>
        <taxon>Campylobacterota</taxon>
        <taxon>Epsilonproteobacteria</taxon>
        <taxon>Campylobacterales</taxon>
        <taxon>Campylobacteraceae</taxon>
        <taxon>Campylobacter</taxon>
    </lineage>
</organism>
<evidence type="ECO:0000256" key="3">
    <source>
        <dbReference type="ARBA" id="ARBA00022833"/>
    </source>
</evidence>
<evidence type="ECO:0000313" key="7">
    <source>
        <dbReference type="Proteomes" id="UP000000646"/>
    </source>
</evidence>
<dbReference type="EMBL" id="CP000538">
    <property type="protein sequence ID" value="EAQ73045.1"/>
    <property type="molecule type" value="Genomic_DNA"/>
</dbReference>
<keyword evidence="3" id="KW-0862">Zinc</keyword>
<dbReference type="PROSITE" id="PS01102">
    <property type="entry name" value="ZF_DKSA_1"/>
    <property type="match status" value="1"/>
</dbReference>
<dbReference type="NCBIfam" id="NF033459">
    <property type="entry name" value="DksA_like"/>
    <property type="match status" value="1"/>
</dbReference>
<evidence type="ECO:0000313" key="6">
    <source>
        <dbReference type="EMBL" id="EAQ73045.1"/>
    </source>
</evidence>
<dbReference type="PANTHER" id="PTHR33823:SF4">
    <property type="entry name" value="GENERAL STRESS PROTEIN 16O"/>
    <property type="match status" value="1"/>
</dbReference>
<dbReference type="InterPro" id="IPR020458">
    <property type="entry name" value="Znf_DskA_TraR_CS"/>
</dbReference>
<dbReference type="Pfam" id="PF01258">
    <property type="entry name" value="zf-dskA_traR"/>
    <property type="match status" value="1"/>
</dbReference>
<feature type="zinc finger region" description="dksA C4-type" evidence="4">
    <location>
        <begin position="84"/>
        <end position="108"/>
    </location>
</feature>
<proteinExistence type="predicted"/>
<dbReference type="PROSITE" id="PS51128">
    <property type="entry name" value="ZF_DKSA_2"/>
    <property type="match status" value="1"/>
</dbReference>
<dbReference type="SMR" id="A0A0H3PAZ8"/>
<name>A0A0H3PAZ8_CAMJJ</name>
<gene>
    <name evidence="6" type="ordered locus">CJJ81176_0160</name>
</gene>
<reference evidence="7" key="1">
    <citation type="submission" date="2006-12" db="EMBL/GenBank/DDBJ databases">
        <authorList>
            <person name="Fouts D.E."/>
            <person name="Nelson K.E."/>
            <person name="Sebastian Y."/>
        </authorList>
    </citation>
    <scope>NUCLEOTIDE SEQUENCE [LARGE SCALE GENOMIC DNA]</scope>
    <source>
        <strain evidence="7">81-176</strain>
    </source>
</reference>
<evidence type="ECO:0000256" key="4">
    <source>
        <dbReference type="PROSITE-ProRule" id="PRU00510"/>
    </source>
</evidence>
<evidence type="ECO:0000256" key="2">
    <source>
        <dbReference type="ARBA" id="ARBA00022771"/>
    </source>
</evidence>
<dbReference type="InterPro" id="IPR000962">
    <property type="entry name" value="Znf_DskA_TraR"/>
</dbReference>
<dbReference type="GO" id="GO:0008270">
    <property type="term" value="F:zinc ion binding"/>
    <property type="evidence" value="ECO:0007669"/>
    <property type="project" value="UniProtKB-KW"/>
</dbReference>